<dbReference type="EC" id="4.2.3.4" evidence="7 18"/>
<keyword evidence="11 18" id="KW-0479">Metal-binding</keyword>
<comment type="caution">
    <text evidence="21">The sequence shown here is derived from an EMBL/GenBank/DDBJ whole genome shotgun (WGS) entry which is preliminary data.</text>
</comment>
<sequence length="359" mass="40444">METDEIIVHSSSHDYPIIIGEGIRYEVQSFLKKDYTSILIVTDEQVGKLYLRDVLSGLSTENVFHSIIPSGEKTKSIEYFYQLQTEAIRYGLDRESLMIALGGGVIGDLTGFVASTFMRGIDFVQIPTTILAHDSSVGGKVAINHQMGKNLIGSFYPPKSVIYDVETLRTLNQKEIRSGYAELIKEALISDEFTFRSFLKTNLLALSSEELQEHLRIGIQIKARIVESDEKESGIRKFLNLGHTLGHAIEAELGYGSLAHGEAVAIGLLFSLHVSEDLFSSNLPYQALFQWLQQNNYPLNFQYEDMQSIITKMKKDKKNVKNMIQMILLEEIGKPIVKEVTDQQVEHYLKSFVGKLVAK</sequence>
<evidence type="ECO:0000256" key="7">
    <source>
        <dbReference type="ARBA" id="ARBA00013031"/>
    </source>
</evidence>
<evidence type="ECO:0000256" key="15">
    <source>
        <dbReference type="ARBA" id="ARBA00023141"/>
    </source>
</evidence>
<dbReference type="GO" id="GO:0000166">
    <property type="term" value="F:nucleotide binding"/>
    <property type="evidence" value="ECO:0007669"/>
    <property type="project" value="UniProtKB-KW"/>
</dbReference>
<comment type="cofactor">
    <cofactor evidence="2 18">
        <name>NAD(+)</name>
        <dbReference type="ChEBI" id="CHEBI:57540"/>
    </cofactor>
</comment>
<feature type="binding site" evidence="18">
    <location>
        <begin position="104"/>
        <end position="108"/>
    </location>
    <ligand>
        <name>NAD(+)</name>
        <dbReference type="ChEBI" id="CHEBI:57540"/>
    </ligand>
</feature>
<dbReference type="Proteomes" id="UP000675284">
    <property type="component" value="Unassembled WGS sequence"/>
</dbReference>
<keyword evidence="13 18" id="KW-0862">Zinc</keyword>
<proteinExistence type="inferred from homology"/>
<name>A0A941IAN9_9BACI</name>
<gene>
    <name evidence="18 21" type="primary">aroB</name>
    <name evidence="21" type="ORF">KCX74_05815</name>
</gene>
<comment type="catalytic activity">
    <reaction evidence="1 18">
        <text>7-phospho-2-dehydro-3-deoxy-D-arabino-heptonate = 3-dehydroquinate + phosphate</text>
        <dbReference type="Rhea" id="RHEA:21968"/>
        <dbReference type="ChEBI" id="CHEBI:32364"/>
        <dbReference type="ChEBI" id="CHEBI:43474"/>
        <dbReference type="ChEBI" id="CHEBI:58394"/>
        <dbReference type="EC" id="4.2.3.4"/>
    </reaction>
</comment>
<feature type="binding site" evidence="18">
    <location>
        <position position="140"/>
    </location>
    <ligand>
        <name>NAD(+)</name>
        <dbReference type="ChEBI" id="CHEBI:57540"/>
    </ligand>
</feature>
<evidence type="ECO:0000256" key="6">
    <source>
        <dbReference type="ARBA" id="ARBA00005412"/>
    </source>
</evidence>
<dbReference type="EMBL" id="JAGSOT010000012">
    <property type="protein sequence ID" value="MBR7795557.1"/>
    <property type="molecule type" value="Genomic_DNA"/>
</dbReference>
<keyword evidence="15 18" id="KW-0057">Aromatic amino acid biosynthesis</keyword>
<dbReference type="PANTHER" id="PTHR43622:SF7">
    <property type="entry name" value="3-DEHYDROQUINATE SYNTHASE, CHLOROPLASTIC"/>
    <property type="match status" value="1"/>
</dbReference>
<dbReference type="GO" id="GO:0046872">
    <property type="term" value="F:metal ion binding"/>
    <property type="evidence" value="ECO:0007669"/>
    <property type="project" value="UniProtKB-KW"/>
</dbReference>
<feature type="binding site" evidence="18">
    <location>
        <position position="243"/>
    </location>
    <ligand>
        <name>Zn(2+)</name>
        <dbReference type="ChEBI" id="CHEBI:29105"/>
    </ligand>
</feature>
<evidence type="ECO:0000256" key="10">
    <source>
        <dbReference type="ARBA" id="ARBA00022605"/>
    </source>
</evidence>
<protein>
    <recommendedName>
        <fullName evidence="8 18">3-dehydroquinate synthase</fullName>
        <shortName evidence="18">DHQS</shortName>
        <ecNumber evidence="7 18">4.2.3.4</ecNumber>
    </recommendedName>
</protein>
<evidence type="ECO:0000259" key="19">
    <source>
        <dbReference type="Pfam" id="PF01761"/>
    </source>
</evidence>
<comment type="subcellular location">
    <subcellularLocation>
        <location evidence="4 18">Cytoplasm</location>
    </subcellularLocation>
</comment>
<evidence type="ECO:0000256" key="16">
    <source>
        <dbReference type="ARBA" id="ARBA00023239"/>
    </source>
</evidence>
<feature type="domain" description="3-dehydroquinate synthase C-terminal" evidence="20">
    <location>
        <begin position="179"/>
        <end position="319"/>
    </location>
</feature>
<evidence type="ECO:0000313" key="21">
    <source>
        <dbReference type="EMBL" id="MBR7795557.1"/>
    </source>
</evidence>
<keyword evidence="16 18" id="KW-0456">Lyase</keyword>
<feature type="binding site" evidence="18">
    <location>
        <position position="149"/>
    </location>
    <ligand>
        <name>NAD(+)</name>
        <dbReference type="ChEBI" id="CHEBI:57540"/>
    </ligand>
</feature>
<comment type="similarity">
    <text evidence="6 18">Belongs to the sugar phosphate cyclases superfamily. Dehydroquinate synthase family.</text>
</comment>
<dbReference type="GO" id="GO:0009073">
    <property type="term" value="P:aromatic amino acid family biosynthetic process"/>
    <property type="evidence" value="ECO:0007669"/>
    <property type="project" value="UniProtKB-KW"/>
</dbReference>
<evidence type="ECO:0000256" key="18">
    <source>
        <dbReference type="HAMAP-Rule" id="MF_00110"/>
    </source>
</evidence>
<evidence type="ECO:0000256" key="2">
    <source>
        <dbReference type="ARBA" id="ARBA00001911"/>
    </source>
</evidence>
<organism evidence="21 22">
    <name type="scientific">Virgibacillus salarius</name>
    <dbReference type="NCBI Taxonomy" id="447199"/>
    <lineage>
        <taxon>Bacteria</taxon>
        <taxon>Bacillati</taxon>
        <taxon>Bacillota</taxon>
        <taxon>Bacilli</taxon>
        <taxon>Bacillales</taxon>
        <taxon>Bacillaceae</taxon>
        <taxon>Virgibacillus</taxon>
    </lineage>
</organism>
<dbReference type="InterPro" id="IPR056179">
    <property type="entry name" value="DHQS_C"/>
</dbReference>
<dbReference type="GO" id="GO:0009423">
    <property type="term" value="P:chorismate biosynthetic process"/>
    <property type="evidence" value="ECO:0007669"/>
    <property type="project" value="UniProtKB-UniRule"/>
</dbReference>
<dbReference type="CDD" id="cd08195">
    <property type="entry name" value="DHQS"/>
    <property type="match status" value="1"/>
</dbReference>
<comment type="cofactor">
    <cofactor evidence="18">
        <name>Co(2+)</name>
        <dbReference type="ChEBI" id="CHEBI:48828"/>
    </cofactor>
    <cofactor evidence="18">
        <name>Zn(2+)</name>
        <dbReference type="ChEBI" id="CHEBI:29105"/>
    </cofactor>
    <text evidence="18">Binds 1 divalent metal cation per subunit. Can use either Co(2+) or Zn(2+).</text>
</comment>
<dbReference type="GO" id="GO:0008652">
    <property type="term" value="P:amino acid biosynthetic process"/>
    <property type="evidence" value="ECO:0007669"/>
    <property type="project" value="UniProtKB-KW"/>
</dbReference>
<dbReference type="PIRSF" id="PIRSF001455">
    <property type="entry name" value="DHQ_synth"/>
    <property type="match status" value="1"/>
</dbReference>
<dbReference type="HAMAP" id="MF_00110">
    <property type="entry name" value="DHQ_synthase"/>
    <property type="match status" value="1"/>
</dbReference>
<evidence type="ECO:0000256" key="17">
    <source>
        <dbReference type="ARBA" id="ARBA00023285"/>
    </source>
</evidence>
<dbReference type="GO" id="GO:0003856">
    <property type="term" value="F:3-dehydroquinate synthase activity"/>
    <property type="evidence" value="ECO:0007669"/>
    <property type="project" value="UniProtKB-UniRule"/>
</dbReference>
<keyword evidence="9 18" id="KW-0963">Cytoplasm</keyword>
<feature type="binding site" evidence="18">
    <location>
        <begin position="128"/>
        <end position="129"/>
    </location>
    <ligand>
        <name>NAD(+)</name>
        <dbReference type="ChEBI" id="CHEBI:57540"/>
    </ligand>
</feature>
<accession>A0A941IAN9</accession>
<evidence type="ECO:0000256" key="8">
    <source>
        <dbReference type="ARBA" id="ARBA00017684"/>
    </source>
</evidence>
<dbReference type="Gene3D" id="3.40.50.1970">
    <property type="match status" value="1"/>
</dbReference>
<feature type="domain" description="3-dehydroquinate synthase N-terminal" evidence="19">
    <location>
        <begin position="67"/>
        <end position="177"/>
    </location>
</feature>
<dbReference type="InterPro" id="IPR030963">
    <property type="entry name" value="DHQ_synth_fam"/>
</dbReference>
<dbReference type="AlphaFoldDB" id="A0A941IAN9"/>
<feature type="binding site" evidence="18">
    <location>
        <position position="260"/>
    </location>
    <ligand>
        <name>Zn(2+)</name>
        <dbReference type="ChEBI" id="CHEBI:29105"/>
    </ligand>
</feature>
<evidence type="ECO:0000256" key="5">
    <source>
        <dbReference type="ARBA" id="ARBA00004661"/>
    </source>
</evidence>
<keyword evidence="14 18" id="KW-0520">NAD</keyword>
<reference evidence="21" key="1">
    <citation type="submission" date="2021-04" db="EMBL/GenBank/DDBJ databases">
        <title>Isolation and polyphasic classification of algal microorganism.</title>
        <authorList>
            <person name="Wang S."/>
        </authorList>
    </citation>
    <scope>NUCLEOTIDE SEQUENCE</scope>
    <source>
        <strain evidence="21">720a</strain>
    </source>
</reference>
<evidence type="ECO:0000256" key="12">
    <source>
        <dbReference type="ARBA" id="ARBA00022741"/>
    </source>
</evidence>
<comment type="pathway">
    <text evidence="5 18">Metabolic intermediate biosynthesis; chorismate biosynthesis; chorismate from D-erythrose 4-phosphate and phosphoenolpyruvate: step 2/7.</text>
</comment>
<comment type="cofactor">
    <cofactor evidence="3">
        <name>Zn(2+)</name>
        <dbReference type="ChEBI" id="CHEBI:29105"/>
    </cofactor>
</comment>
<dbReference type="SUPFAM" id="SSF56796">
    <property type="entry name" value="Dehydroquinate synthase-like"/>
    <property type="match status" value="1"/>
</dbReference>
<keyword evidence="10 18" id="KW-0028">Amino-acid biosynthesis</keyword>
<keyword evidence="22" id="KW-1185">Reference proteome</keyword>
<dbReference type="PANTHER" id="PTHR43622">
    <property type="entry name" value="3-DEHYDROQUINATE SYNTHASE"/>
    <property type="match status" value="1"/>
</dbReference>
<feature type="binding site" evidence="18">
    <location>
        <begin position="167"/>
        <end position="170"/>
    </location>
    <ligand>
        <name>NAD(+)</name>
        <dbReference type="ChEBI" id="CHEBI:57540"/>
    </ligand>
</feature>
<dbReference type="InterPro" id="IPR016037">
    <property type="entry name" value="DHQ_synth_AroB"/>
</dbReference>
<evidence type="ECO:0000256" key="3">
    <source>
        <dbReference type="ARBA" id="ARBA00001947"/>
    </source>
</evidence>
<dbReference type="Pfam" id="PF01761">
    <property type="entry name" value="DHQ_synthase"/>
    <property type="match status" value="1"/>
</dbReference>
<comment type="function">
    <text evidence="18">Catalyzes the conversion of 3-deoxy-D-arabino-heptulosonate 7-phosphate (DAHP) to dehydroquinate (DHQ).</text>
</comment>
<keyword evidence="17 18" id="KW-0170">Cobalt</keyword>
<evidence type="ECO:0000256" key="13">
    <source>
        <dbReference type="ARBA" id="ARBA00022833"/>
    </source>
</evidence>
<evidence type="ECO:0000256" key="4">
    <source>
        <dbReference type="ARBA" id="ARBA00004496"/>
    </source>
</evidence>
<dbReference type="FunFam" id="3.40.50.1970:FF:000007">
    <property type="entry name" value="Pentafunctional AROM polypeptide"/>
    <property type="match status" value="1"/>
</dbReference>
<feature type="binding site" evidence="18">
    <location>
        <position position="182"/>
    </location>
    <ligand>
        <name>Zn(2+)</name>
        <dbReference type="ChEBI" id="CHEBI:29105"/>
    </ligand>
</feature>
<evidence type="ECO:0000313" key="22">
    <source>
        <dbReference type="Proteomes" id="UP000675284"/>
    </source>
</evidence>
<dbReference type="NCBIfam" id="TIGR01357">
    <property type="entry name" value="aroB"/>
    <property type="match status" value="1"/>
</dbReference>
<evidence type="ECO:0000256" key="1">
    <source>
        <dbReference type="ARBA" id="ARBA00001393"/>
    </source>
</evidence>
<dbReference type="RefSeq" id="WP_121605091.1">
    <property type="nucleotide sequence ID" value="NZ_CP115959.1"/>
</dbReference>
<dbReference type="InterPro" id="IPR050071">
    <property type="entry name" value="Dehydroquinate_synthase"/>
</dbReference>
<feature type="binding site" evidence="18">
    <location>
        <begin position="70"/>
        <end position="75"/>
    </location>
    <ligand>
        <name>NAD(+)</name>
        <dbReference type="ChEBI" id="CHEBI:57540"/>
    </ligand>
</feature>
<evidence type="ECO:0000256" key="9">
    <source>
        <dbReference type="ARBA" id="ARBA00022490"/>
    </source>
</evidence>
<dbReference type="Pfam" id="PF24621">
    <property type="entry name" value="DHQS_C"/>
    <property type="match status" value="1"/>
</dbReference>
<dbReference type="GO" id="GO:0005737">
    <property type="term" value="C:cytoplasm"/>
    <property type="evidence" value="ECO:0007669"/>
    <property type="project" value="UniProtKB-SubCell"/>
</dbReference>
<keyword evidence="12 18" id="KW-0547">Nucleotide-binding</keyword>
<evidence type="ECO:0000256" key="14">
    <source>
        <dbReference type="ARBA" id="ARBA00023027"/>
    </source>
</evidence>
<evidence type="ECO:0000256" key="11">
    <source>
        <dbReference type="ARBA" id="ARBA00022723"/>
    </source>
</evidence>
<evidence type="ECO:0000259" key="20">
    <source>
        <dbReference type="Pfam" id="PF24621"/>
    </source>
</evidence>
<dbReference type="Gene3D" id="1.20.1090.10">
    <property type="entry name" value="Dehydroquinate synthase-like - alpha domain"/>
    <property type="match status" value="1"/>
</dbReference>
<dbReference type="InterPro" id="IPR030960">
    <property type="entry name" value="DHQS/DOIS_N"/>
</dbReference>